<keyword evidence="1" id="KW-0812">Transmembrane</keyword>
<dbReference type="AlphaFoldDB" id="A0A2A2M464"/>
<protein>
    <submittedName>
        <fullName evidence="2">Uncharacterized protein</fullName>
    </submittedName>
</protein>
<name>A0A2A2M464_9BILA</name>
<feature type="transmembrane region" description="Helical" evidence="1">
    <location>
        <begin position="60"/>
        <end position="80"/>
    </location>
</feature>
<keyword evidence="1" id="KW-1133">Transmembrane helix</keyword>
<organism evidence="2 3">
    <name type="scientific">Diploscapter pachys</name>
    <dbReference type="NCBI Taxonomy" id="2018661"/>
    <lineage>
        <taxon>Eukaryota</taxon>
        <taxon>Metazoa</taxon>
        <taxon>Ecdysozoa</taxon>
        <taxon>Nematoda</taxon>
        <taxon>Chromadorea</taxon>
        <taxon>Rhabditida</taxon>
        <taxon>Rhabditina</taxon>
        <taxon>Rhabditomorpha</taxon>
        <taxon>Rhabditoidea</taxon>
        <taxon>Rhabditidae</taxon>
        <taxon>Diploscapter</taxon>
    </lineage>
</organism>
<evidence type="ECO:0000313" key="2">
    <source>
        <dbReference type="EMBL" id="PAV93254.1"/>
    </source>
</evidence>
<evidence type="ECO:0000313" key="3">
    <source>
        <dbReference type="Proteomes" id="UP000218231"/>
    </source>
</evidence>
<gene>
    <name evidence="2" type="ORF">WR25_13987</name>
</gene>
<reference evidence="2 3" key="1">
    <citation type="journal article" date="2017" name="Curr. Biol.">
        <title>Genome architecture and evolution of a unichromosomal asexual nematode.</title>
        <authorList>
            <person name="Fradin H."/>
            <person name="Zegar C."/>
            <person name="Gutwein M."/>
            <person name="Lucas J."/>
            <person name="Kovtun M."/>
            <person name="Corcoran D."/>
            <person name="Baugh L.R."/>
            <person name="Kiontke K."/>
            <person name="Gunsalus K."/>
            <person name="Fitch D.H."/>
            <person name="Piano F."/>
        </authorList>
    </citation>
    <scope>NUCLEOTIDE SEQUENCE [LARGE SCALE GENOMIC DNA]</scope>
    <source>
        <strain evidence="2">PF1309</strain>
    </source>
</reference>
<dbReference type="Proteomes" id="UP000218231">
    <property type="component" value="Unassembled WGS sequence"/>
</dbReference>
<sequence length="81" mass="8660">MSNASVLYVRCLFHENKRGTLVLGHGVGGYGSREDAKARRGFARGGAEDAEGLRLWQRRLFAAFCVTLAEACVFLGAGGAL</sequence>
<evidence type="ECO:0000256" key="1">
    <source>
        <dbReference type="SAM" id="Phobius"/>
    </source>
</evidence>
<accession>A0A2A2M464</accession>
<comment type="caution">
    <text evidence="2">The sequence shown here is derived from an EMBL/GenBank/DDBJ whole genome shotgun (WGS) entry which is preliminary data.</text>
</comment>
<proteinExistence type="predicted"/>
<keyword evidence="1" id="KW-0472">Membrane</keyword>
<keyword evidence="3" id="KW-1185">Reference proteome</keyword>
<dbReference type="EMBL" id="LIAE01005552">
    <property type="protein sequence ID" value="PAV93254.1"/>
    <property type="molecule type" value="Genomic_DNA"/>
</dbReference>